<feature type="compositionally biased region" description="Low complexity" evidence="1">
    <location>
        <begin position="38"/>
        <end position="50"/>
    </location>
</feature>
<accession>A0ABX2WLB3</accession>
<evidence type="ECO:0000256" key="1">
    <source>
        <dbReference type="SAM" id="MobiDB-lite"/>
    </source>
</evidence>
<dbReference type="Pfam" id="PF06013">
    <property type="entry name" value="WXG100"/>
    <property type="match status" value="1"/>
</dbReference>
<keyword evidence="3" id="KW-1185">Reference proteome</keyword>
<dbReference type="Gene3D" id="1.10.287.1060">
    <property type="entry name" value="ESAT-6-like"/>
    <property type="match status" value="1"/>
</dbReference>
<evidence type="ECO:0000313" key="3">
    <source>
        <dbReference type="Proteomes" id="UP000093918"/>
    </source>
</evidence>
<protein>
    <submittedName>
        <fullName evidence="2">Uncharacterized protein</fullName>
    </submittedName>
</protein>
<proteinExistence type="predicted"/>
<reference evidence="3" key="1">
    <citation type="submission" date="2016-06" db="EMBL/GenBank/DDBJ databases">
        <title>Genome sequencing of cellulolytic organisms.</title>
        <authorList>
            <person name="Bohra V."/>
            <person name="Dafale N.A."/>
            <person name="Purohit H.J."/>
        </authorList>
    </citation>
    <scope>NUCLEOTIDE SEQUENCE [LARGE SCALE GENOMIC DNA]</scope>
    <source>
        <strain evidence="3">ND21</strain>
    </source>
</reference>
<gene>
    <name evidence="2" type="ORF">A9Z40_13740</name>
</gene>
<dbReference type="SUPFAM" id="SSF140453">
    <property type="entry name" value="EsxAB dimer-like"/>
    <property type="match status" value="1"/>
</dbReference>
<evidence type="ECO:0000313" key="2">
    <source>
        <dbReference type="EMBL" id="OAZ44048.1"/>
    </source>
</evidence>
<dbReference type="Proteomes" id="UP000093918">
    <property type="component" value="Unassembled WGS sequence"/>
</dbReference>
<comment type="caution">
    <text evidence="2">The sequence shown here is derived from an EMBL/GenBank/DDBJ whole genome shotgun (WGS) entry which is preliminary data.</text>
</comment>
<sequence>MVDRNDPGAGDPSAMAVMADDWGERAESIRSSQTSVRSAAEAASGSSWSGEAHDAFQRQVAAVEPDLRIRP</sequence>
<feature type="region of interest" description="Disordered" evidence="1">
    <location>
        <begin position="25"/>
        <end position="53"/>
    </location>
</feature>
<name>A0ABX2WLB3_9MICO</name>
<dbReference type="InterPro" id="IPR010310">
    <property type="entry name" value="T7SS_ESAT-6-like"/>
</dbReference>
<dbReference type="EMBL" id="LZEM01000006">
    <property type="protein sequence ID" value="OAZ44048.1"/>
    <property type="molecule type" value="Genomic_DNA"/>
</dbReference>
<dbReference type="InterPro" id="IPR036689">
    <property type="entry name" value="ESAT-6-like_sf"/>
</dbReference>
<organism evidence="2 3">
    <name type="scientific">Microbacterium arborescens</name>
    <dbReference type="NCBI Taxonomy" id="33883"/>
    <lineage>
        <taxon>Bacteria</taxon>
        <taxon>Bacillati</taxon>
        <taxon>Actinomycetota</taxon>
        <taxon>Actinomycetes</taxon>
        <taxon>Micrococcales</taxon>
        <taxon>Microbacteriaceae</taxon>
        <taxon>Microbacterium</taxon>
    </lineage>
</organism>